<reference evidence="1" key="8">
    <citation type="journal article" date="2005" name="Science">
        <title>Antisense Transcription in the Mammalian Transcriptome.</title>
        <authorList>
            <consortium name="RIKEN Genome Exploration Research Group and Genome Science Group (Genome Network Project Core Group) and the FANTOM Consortium"/>
        </authorList>
    </citation>
    <scope>NUCLEOTIDE SEQUENCE</scope>
    <source>
        <strain evidence="1">C57BL/6J</strain>
        <tissue evidence="1">Medulla oblongata</tissue>
    </source>
</reference>
<sequence>MTHLPHSMVMGQAAGLFSFIEYQVLKLGAVNLGFLPWPPQASELHPEIGNVFPPTWDEGPVVTAHYCDQKASAYAGKQGWGAATGAGDTGNRGHKLQRRASLTWCFLLNSPQTI</sequence>
<accession>Q9D3C1</accession>
<name>Q9D3C1_MOUSE</name>
<gene>
    <name evidence="2" type="primary">Tceanc2</name>
    <name evidence="2" type="synonym">2210012G02Rik</name>
    <name evidence="2" type="synonym">Tdeanc2</name>
</gene>
<reference evidence="1" key="5">
    <citation type="journal article" date="2001" name="Nature">
        <title>Functional annotation of a full-length mouse cDNA collection.</title>
        <authorList>
            <consortium name="The RIKEN Genome Exploration Research Group Phase II Team and the FANTOM Consortium"/>
        </authorList>
    </citation>
    <scope>NUCLEOTIDE SEQUENCE</scope>
    <source>
        <strain evidence="1">C57BL/6J</strain>
        <tissue evidence="1">Medulla oblongata</tissue>
    </source>
</reference>
<reference evidence="1" key="1">
    <citation type="journal article" date="1999" name="Methods Enzymol.">
        <title>High-efficiency full-length cDNA cloning.</title>
        <authorList>
            <person name="Carninci P."/>
            <person name="Hayashizaki Y."/>
        </authorList>
    </citation>
    <scope>NUCLEOTIDE SEQUENCE</scope>
    <source>
        <strain evidence="1">C57BL/6J</strain>
        <tissue evidence="1">Medulla oblongata</tissue>
    </source>
</reference>
<reference evidence="1" key="7">
    <citation type="journal article" date="2005" name="Science">
        <title>The Transcriptional Landscape of the Mammalian Genome.</title>
        <authorList>
            <consortium name="The FANTOM Consortium"/>
            <consortium name="Riken Genome Exploration Research Group and Genome Science Group (Genome Network Project Core Group)"/>
        </authorList>
    </citation>
    <scope>NUCLEOTIDE SEQUENCE</scope>
    <source>
        <strain evidence="1">C57BL/6J</strain>
        <tissue evidence="1">Medulla oblongata</tissue>
    </source>
</reference>
<evidence type="ECO:0000313" key="2">
    <source>
        <dbReference type="MGI" id="MGI:1913776"/>
    </source>
</evidence>
<reference evidence="1" key="4">
    <citation type="submission" date="2000-07" db="EMBL/GenBank/DDBJ databases">
        <authorList>
            <person name="Adachi J."/>
            <person name="Aizawa K."/>
            <person name="Akahira S."/>
            <person name="Akimura T."/>
            <person name="Arai A."/>
            <person name="Aono H."/>
            <person name="Arakawa T."/>
            <person name="Bono H."/>
            <person name="Carninci P."/>
            <person name="Fukuda S."/>
            <person name="Fukunishi Y."/>
            <person name="Furuno M."/>
            <person name="Hanagaki T."/>
            <person name="Hara A."/>
            <person name="Hayatsu N."/>
            <person name="Hiramoto K."/>
            <person name="Hiraoka T."/>
            <person name="Hori F."/>
            <person name="Imotani K."/>
            <person name="Ishii Y."/>
            <person name="Itoh M."/>
            <person name="Izawa M."/>
            <person name="Kasukawa T."/>
            <person name="Kato H."/>
            <person name="Kawai J."/>
            <person name="Kojima Y."/>
            <person name="Konno H."/>
            <person name="Kouda M."/>
            <person name="Koya S."/>
            <person name="Kurihara C."/>
            <person name="Matsuyama T."/>
            <person name="Miyazaki A."/>
            <person name="Nishi K."/>
            <person name="Nomura K."/>
            <person name="Numazaki R."/>
            <person name="Ohno M."/>
            <person name="Okazaki Y."/>
            <person name="Okido T."/>
            <person name="Owa C."/>
            <person name="Saito H."/>
            <person name="Saito R."/>
            <person name="Sakai C."/>
            <person name="Sakai K."/>
            <person name="Sano H."/>
            <person name="Sasaki D."/>
            <person name="Shibata K."/>
            <person name="Shibata Y."/>
            <person name="Shinagawa A."/>
            <person name="Shiraki T."/>
            <person name="Sogabe Y."/>
            <person name="Suzuki H."/>
            <person name="Tagami M."/>
            <person name="Tagawa A."/>
            <person name="Takahashi F."/>
            <person name="Tanaka T."/>
            <person name="Tejima Y."/>
            <person name="Toya T."/>
            <person name="Yamamura T."/>
            <person name="Yasunishi A."/>
            <person name="Yoshida K."/>
            <person name="Yoshino M."/>
            <person name="Muramatsu M."/>
            <person name="Hayashizaki Y."/>
        </authorList>
    </citation>
    <scope>NUCLEOTIDE SEQUENCE</scope>
    <source>
        <strain evidence="1">C57BL/6J</strain>
        <tissue evidence="1">Medulla oblongata</tissue>
    </source>
</reference>
<reference evidence="1" key="3">
    <citation type="journal article" date="2000" name="Genome Res.">
        <title>RIKEN integrated sequence analysis (RISA) system--384-format sequencing pipeline with 384 multicapillary sequencer.</title>
        <authorList>
            <person name="Shibata K."/>
            <person name="Itoh M."/>
            <person name="Aizawa K."/>
            <person name="Nagaoka S."/>
            <person name="Sasaki N."/>
            <person name="Carninci P."/>
            <person name="Konno H."/>
            <person name="Akiyama J."/>
            <person name="Nishi K."/>
            <person name="Kitsunai T."/>
            <person name="Tashiro H."/>
            <person name="Itoh M."/>
            <person name="Sumi N."/>
            <person name="Ishii Y."/>
            <person name="Nakamura S."/>
            <person name="Hazama M."/>
            <person name="Nishine T."/>
            <person name="Harada A."/>
            <person name="Yamamoto R."/>
            <person name="Matsumoto H."/>
            <person name="Sakaguchi S."/>
            <person name="Ikegami T."/>
            <person name="Kashiwagi K."/>
            <person name="Fujiwake S."/>
            <person name="Inoue K."/>
            <person name="Togawa Y."/>
            <person name="Izawa M."/>
            <person name="Ohara E."/>
            <person name="Watahiki M."/>
            <person name="Yoneda Y."/>
            <person name="Ishikawa T."/>
            <person name="Ozawa K."/>
            <person name="Tanaka T."/>
            <person name="Matsuura S."/>
            <person name="Kawai J."/>
            <person name="Okazaki Y."/>
            <person name="Muramatsu M."/>
            <person name="Inoue Y."/>
            <person name="Kira A."/>
            <person name="Hayashizaki Y."/>
        </authorList>
    </citation>
    <scope>NUCLEOTIDE SEQUENCE</scope>
    <source>
        <strain evidence="1">C57BL/6J</strain>
        <tissue evidence="1">Medulla oblongata</tissue>
    </source>
</reference>
<organism evidence="1">
    <name type="scientific">Mus musculus</name>
    <name type="common">Mouse</name>
    <dbReference type="NCBI Taxonomy" id="10090"/>
    <lineage>
        <taxon>Eukaryota</taxon>
        <taxon>Metazoa</taxon>
        <taxon>Chordata</taxon>
        <taxon>Craniata</taxon>
        <taxon>Vertebrata</taxon>
        <taxon>Euteleostomi</taxon>
        <taxon>Mammalia</taxon>
        <taxon>Eutheria</taxon>
        <taxon>Euarchontoglires</taxon>
        <taxon>Glires</taxon>
        <taxon>Rodentia</taxon>
        <taxon>Myomorpha</taxon>
        <taxon>Muroidea</taxon>
        <taxon>Muridae</taxon>
        <taxon>Murinae</taxon>
        <taxon>Mus</taxon>
        <taxon>Mus</taxon>
    </lineage>
</organism>
<protein>
    <submittedName>
        <fullName evidence="1">Uncharacterized protein</fullName>
    </submittedName>
</protein>
<dbReference type="MGI" id="MGI:1913776">
    <property type="gene designation" value="Tceanc2"/>
</dbReference>
<reference evidence="1" key="2">
    <citation type="journal article" date="2000" name="Genome Res.">
        <title>Normalization and subtraction of cap-trapper-selected cDNAs to prepare full-length cDNA libraries for rapid discovery of new genes.</title>
        <authorList>
            <person name="Carninci P."/>
            <person name="Shibata Y."/>
            <person name="Hayatsu N."/>
            <person name="Sugahara Y."/>
            <person name="Shibata K."/>
            <person name="Itoh M."/>
            <person name="Konno H."/>
            <person name="Okazaki Y."/>
            <person name="Muramatsu M."/>
            <person name="Hayashizaki Y."/>
        </authorList>
    </citation>
    <scope>NUCLEOTIDE SEQUENCE</scope>
    <source>
        <strain evidence="1">C57BL/6J</strain>
        <tissue evidence="1">Medulla oblongata</tissue>
    </source>
</reference>
<proteinExistence type="evidence at transcript level"/>
<reference evidence="1" key="6">
    <citation type="journal article" date="2002" name="Nature">
        <title>Analysis of the mouse transcriptome based on functional annotation of 60,770 full-length cDNAs.</title>
        <authorList>
            <consortium name="The FANTOM Consortium and the RIKEN Genome Exploration Research Group Phase I and II Team"/>
        </authorList>
    </citation>
    <scope>NUCLEOTIDE SEQUENCE</scope>
    <source>
        <strain evidence="1">C57BL/6J</strain>
        <tissue evidence="1">Medulla oblongata</tissue>
    </source>
</reference>
<evidence type="ECO:0000313" key="1">
    <source>
        <dbReference type="EMBL" id="BAB31074.1"/>
    </source>
</evidence>
<dbReference type="AGR" id="MGI:1913776"/>
<dbReference type="EMBL" id="AK018110">
    <property type="protein sequence ID" value="BAB31074.1"/>
    <property type="molecule type" value="mRNA"/>
</dbReference>
<dbReference type="AlphaFoldDB" id="Q9D3C1"/>